<dbReference type="Proteomes" id="UP000020681">
    <property type="component" value="Unassembled WGS sequence"/>
</dbReference>
<gene>
    <name evidence="1" type="ORF">I551_4052</name>
</gene>
<sequence>MTQLREVIGISRYGCAPTVRCDRRSFAPIYSFVRRFATSAARHGRQPHRVRAAWRRRWLRWPADGINQI</sequence>
<evidence type="ECO:0000313" key="2">
    <source>
        <dbReference type="Proteomes" id="UP000020681"/>
    </source>
</evidence>
<keyword evidence="2" id="KW-1185">Reference proteome</keyword>
<accession>A0ABN0QXI8</accession>
<proteinExistence type="predicted"/>
<name>A0ABN0QXI8_MYCUL</name>
<protein>
    <submittedName>
        <fullName evidence="1">Uncharacterized protein</fullName>
    </submittedName>
</protein>
<comment type="caution">
    <text evidence="1">The sequence shown here is derived from an EMBL/GenBank/DDBJ whole genome shotgun (WGS) entry which is preliminary data.</text>
</comment>
<reference evidence="1 2" key="1">
    <citation type="submission" date="2014-01" db="EMBL/GenBank/DDBJ databases">
        <authorList>
            <person name="Dobos K."/>
            <person name="Lenaerts A."/>
            <person name="Ordway D."/>
            <person name="DeGroote M.A."/>
            <person name="Parker T."/>
            <person name="Sizemore C."/>
            <person name="Tallon L.J."/>
            <person name="Sadzewicz L.K."/>
            <person name="Sengamalay N."/>
            <person name="Fraser C.M."/>
            <person name="Hine E."/>
            <person name="Shefchek K.A."/>
            <person name="Das S.P."/>
            <person name="Tettelin H."/>
        </authorList>
    </citation>
    <scope>NUCLEOTIDE SEQUENCE [LARGE SCALE GENOMIC DNA]</scope>
    <source>
        <strain evidence="1 2">Harvey</strain>
    </source>
</reference>
<organism evidence="1 2">
    <name type="scientific">Mycobacterium ulcerans str. Harvey</name>
    <dbReference type="NCBI Taxonomy" id="1299332"/>
    <lineage>
        <taxon>Bacteria</taxon>
        <taxon>Bacillati</taxon>
        <taxon>Actinomycetota</taxon>
        <taxon>Actinomycetes</taxon>
        <taxon>Mycobacteriales</taxon>
        <taxon>Mycobacteriaceae</taxon>
        <taxon>Mycobacterium</taxon>
        <taxon>Mycobacterium ulcerans group</taxon>
    </lineage>
</organism>
<evidence type="ECO:0000313" key="1">
    <source>
        <dbReference type="EMBL" id="EUA89460.1"/>
    </source>
</evidence>
<dbReference type="EMBL" id="JAOL01000120">
    <property type="protein sequence ID" value="EUA89460.1"/>
    <property type="molecule type" value="Genomic_DNA"/>
</dbReference>